<dbReference type="HOGENOM" id="CLU_071272_0_0_7"/>
<protein>
    <submittedName>
        <fullName evidence="2">Aminoglycoside phosphotransferase</fullName>
    </submittedName>
</protein>
<reference evidence="3" key="1">
    <citation type="journal article" date="2015" name="Genome Announc.">
        <title>High-Quality Draft Genome Sequence of Desulfovibrio carbinoliphilus FW-101-2B, an Organic Acid-Oxidizing Sulfate-Reducing Bacterium Isolated from Uranium(VI)-Contaminated Groundwater.</title>
        <authorList>
            <person name="Ramsay B.D."/>
            <person name="Hwang C."/>
            <person name="Woo H.L."/>
            <person name="Carroll S.L."/>
            <person name="Lucas S."/>
            <person name="Han J."/>
            <person name="Lapidus A.L."/>
            <person name="Cheng J.F."/>
            <person name="Goodwin L.A."/>
            <person name="Pitluck S."/>
            <person name="Peters L."/>
            <person name="Chertkov O."/>
            <person name="Held B."/>
            <person name="Detter J.C."/>
            <person name="Han C.S."/>
            <person name="Tapia R."/>
            <person name="Land M.L."/>
            <person name="Hauser L.J."/>
            <person name="Kyrpides N.C."/>
            <person name="Ivanova N.N."/>
            <person name="Mikhailova N."/>
            <person name="Pagani I."/>
            <person name="Woyke T."/>
            <person name="Arkin A.P."/>
            <person name="Dehal P."/>
            <person name="Chivian D."/>
            <person name="Criddle C.S."/>
            <person name="Wu W."/>
            <person name="Chakraborty R."/>
            <person name="Hazen T.C."/>
            <person name="Fields M.W."/>
        </authorList>
    </citation>
    <scope>NUCLEOTIDE SEQUENCE [LARGE SCALE GENOMIC DNA]</scope>
    <source>
        <strain evidence="3">FW-101-2B</strain>
    </source>
</reference>
<name>G7QDR0_9BACT</name>
<evidence type="ECO:0000313" key="2">
    <source>
        <dbReference type="EMBL" id="EHJ46566.1"/>
    </source>
</evidence>
<dbReference type="RefSeq" id="WP_009180002.1">
    <property type="nucleotide sequence ID" value="NZ_CM001368.1"/>
</dbReference>
<dbReference type="InterPro" id="IPR011009">
    <property type="entry name" value="Kinase-like_dom_sf"/>
</dbReference>
<dbReference type="InterPro" id="IPR002575">
    <property type="entry name" value="Aminoglycoside_PTrfase"/>
</dbReference>
<dbReference type="eggNOG" id="COG3173">
    <property type="taxonomic scope" value="Bacteria"/>
</dbReference>
<organism evidence="2 3">
    <name type="scientific">Solidesulfovibrio carbinoliphilus subsp. oakridgensis</name>
    <dbReference type="NCBI Taxonomy" id="694327"/>
    <lineage>
        <taxon>Bacteria</taxon>
        <taxon>Pseudomonadati</taxon>
        <taxon>Thermodesulfobacteriota</taxon>
        <taxon>Desulfovibrionia</taxon>
        <taxon>Desulfovibrionales</taxon>
        <taxon>Desulfovibrionaceae</taxon>
        <taxon>Solidesulfovibrio</taxon>
    </lineage>
</organism>
<keyword evidence="3" id="KW-1185">Reference proteome</keyword>
<feature type="domain" description="Aminoglycoside phosphotransferase" evidence="1">
    <location>
        <begin position="79"/>
        <end position="307"/>
    </location>
</feature>
<dbReference type="Pfam" id="PF01636">
    <property type="entry name" value="APH"/>
    <property type="match status" value="1"/>
</dbReference>
<dbReference type="STRING" id="694327.DFW101_0549"/>
<sequence>MARSGYVNLTGRLAWPNSKRPAKRFPMRHYLGHLATSDPLHAYLRDAILPQFWEVLREPRWRVYRVAVESDVYLYEDKWSDGRVVGKFYARARGLNGSNTPQSAANEYRNLEYLRSLGFTAPPDYVARPLGVNATLGDLLVIEYLEGEQLDAVIEAAALVGGRDRLYRKLGGLARFLARMHNTTAGGERVDFSRTQAYFDRVVAYLGQSGGIEARRTERLRGLGHAYAARAAQWEDVQVLVHGDATPSNFLFGRRQDVYAIDLERMHRDDRVYDVGRLCGELKHCFLRATGDAGQAEPYIGHFLWEYAGYFPDRERTFAAITDRLPFYLGLTLLRIARNGWLDDGYRRHLVHEAKTILKGGL</sequence>
<evidence type="ECO:0000313" key="3">
    <source>
        <dbReference type="Proteomes" id="UP000004662"/>
    </source>
</evidence>
<accession>G7QDR0</accession>
<evidence type="ECO:0000259" key="1">
    <source>
        <dbReference type="Pfam" id="PF01636"/>
    </source>
</evidence>
<dbReference type="SUPFAM" id="SSF56112">
    <property type="entry name" value="Protein kinase-like (PK-like)"/>
    <property type="match status" value="1"/>
</dbReference>
<dbReference type="GO" id="GO:0016740">
    <property type="term" value="F:transferase activity"/>
    <property type="evidence" value="ECO:0007669"/>
    <property type="project" value="UniProtKB-KW"/>
</dbReference>
<dbReference type="AlphaFoldDB" id="G7QDR0"/>
<dbReference type="EMBL" id="CM001368">
    <property type="protein sequence ID" value="EHJ46566.1"/>
    <property type="molecule type" value="Genomic_DNA"/>
</dbReference>
<dbReference type="Gene3D" id="3.90.1200.10">
    <property type="match status" value="1"/>
</dbReference>
<gene>
    <name evidence="2" type="ORF">DFW101_0549</name>
</gene>
<proteinExistence type="predicted"/>
<dbReference type="Proteomes" id="UP000004662">
    <property type="component" value="Chromosome"/>
</dbReference>